<keyword evidence="5" id="KW-1185">Reference proteome</keyword>
<name>A0A1G4KJD7_9SACH</name>
<evidence type="ECO:0000259" key="3">
    <source>
        <dbReference type="PROSITE" id="PS50211"/>
    </source>
</evidence>
<dbReference type="PROSITE" id="PS50211">
    <property type="entry name" value="DENN"/>
    <property type="match status" value="1"/>
</dbReference>
<dbReference type="AlphaFoldDB" id="A0A1G4KJD7"/>
<dbReference type="PANTHER" id="PTHR31017:SF1">
    <property type="entry name" value="LATE SECRETORY PATHWAY PROTEIN AVL9 HOMOLOG"/>
    <property type="match status" value="1"/>
</dbReference>
<evidence type="ECO:0000256" key="2">
    <source>
        <dbReference type="SAM" id="MobiDB-lite"/>
    </source>
</evidence>
<dbReference type="PANTHER" id="PTHR31017">
    <property type="entry name" value="LATE SECRETORY PATHWAY PROTEIN AVL9-RELATED"/>
    <property type="match status" value="1"/>
</dbReference>
<reference evidence="5" key="1">
    <citation type="submission" date="2016-03" db="EMBL/GenBank/DDBJ databases">
        <authorList>
            <person name="Devillers H."/>
        </authorList>
    </citation>
    <scope>NUCLEOTIDE SEQUENCE [LARGE SCALE GENOMIC DNA]</scope>
</reference>
<evidence type="ECO:0000313" key="5">
    <source>
        <dbReference type="Proteomes" id="UP000191024"/>
    </source>
</evidence>
<dbReference type="InterPro" id="IPR051731">
    <property type="entry name" value="DENND11/AVL9_GEFs"/>
</dbReference>
<feature type="region of interest" description="Disordered" evidence="2">
    <location>
        <begin position="567"/>
        <end position="624"/>
    </location>
</feature>
<dbReference type="Proteomes" id="UP000191024">
    <property type="component" value="Chromosome H"/>
</dbReference>
<protein>
    <submittedName>
        <fullName evidence="4">LAMI_0H16512g1_1</fullName>
    </submittedName>
</protein>
<proteinExistence type="inferred from homology"/>
<dbReference type="OrthoDB" id="26278at2759"/>
<feature type="compositionally biased region" description="Polar residues" evidence="2">
    <location>
        <begin position="596"/>
        <end position="609"/>
    </location>
</feature>
<sequence length="624" mass="71094">MFGVNDDCIIGVLLVDFHHARGPEIEYSYGLPENIEPQTLWPFLPFQALPDGSHSFEETFTYFTLLFDEKDGAGTPESGAASIPESKVNNYSTVFAISCSRQIKSEKLINKSSDVTRSTVQKSIVILSKSPIFGQIKDKLSIVTNAFFLQHDFSNRTIIDTLYNNLKSMYNGKSSLDESDLYVGLCLRRIVYDFKKDVLTILKAMLLEKKILIYGSDVEDLCNLQFGLISLIPDLILNLQDCGSPQLETYRRNLTMINSFKSSDRQSVLKFLGFPLQIFGEGGFFSPYTPLQQMDDLQASDAKFFVVGTSNSLILGQRDVVCDLLVNVNTKTVEILSKDKTFQQCLHQSFRDRRWMNTLVTNVTNTWNENDPFTPKNSQYEGSEDYIRLQFEEYLTGLLSSVKLDIFLQTYRENDMAMKSLPEGAKTENPINDFNSTWVSQWKRTKNFEMFVNFTDDRLFDLFATKHAYDRVEPLNNLQKRLNKSLQAFKKRDTWSSGRSVADEHPSCEVSSLVMADNDQTKLMNYDDQGAWNSWKSYFAKKKPKNHNLVKTTSLEEDQRPLVEEEIGERLSSDDSTQTSHKSNQEGVSDIDDLTQDSLANHPKTSSSDIETDSPAIINPWADS</sequence>
<dbReference type="Pfam" id="PF09794">
    <property type="entry name" value="Avl9"/>
    <property type="match status" value="1"/>
</dbReference>
<evidence type="ECO:0000256" key="1">
    <source>
        <dbReference type="ARBA" id="ARBA00038178"/>
    </source>
</evidence>
<feature type="domain" description="UDENN" evidence="3">
    <location>
        <begin position="10"/>
        <end position="465"/>
    </location>
</feature>
<dbReference type="InterPro" id="IPR018307">
    <property type="entry name" value="ABL9/DENND6_dom"/>
</dbReference>
<dbReference type="InterPro" id="IPR037516">
    <property type="entry name" value="Tripartite_DENN"/>
</dbReference>
<feature type="compositionally biased region" description="Polar residues" evidence="2">
    <location>
        <begin position="574"/>
        <end position="587"/>
    </location>
</feature>
<comment type="similarity">
    <text evidence="1">Belongs to the AVL9 family.</text>
</comment>
<organism evidence="4 5">
    <name type="scientific">Lachancea mirantina</name>
    <dbReference type="NCBI Taxonomy" id="1230905"/>
    <lineage>
        <taxon>Eukaryota</taxon>
        <taxon>Fungi</taxon>
        <taxon>Dikarya</taxon>
        <taxon>Ascomycota</taxon>
        <taxon>Saccharomycotina</taxon>
        <taxon>Saccharomycetes</taxon>
        <taxon>Saccharomycetales</taxon>
        <taxon>Saccharomycetaceae</taxon>
        <taxon>Lachancea</taxon>
    </lineage>
</organism>
<accession>A0A1G4KJD7</accession>
<evidence type="ECO:0000313" key="4">
    <source>
        <dbReference type="EMBL" id="SCV04484.1"/>
    </source>
</evidence>
<gene>
    <name evidence="4" type="ORF">LAMI_0H16512G</name>
</gene>
<dbReference type="EMBL" id="LT598468">
    <property type="protein sequence ID" value="SCV04484.1"/>
    <property type="molecule type" value="Genomic_DNA"/>
</dbReference>
<dbReference type="GO" id="GO:0005737">
    <property type="term" value="C:cytoplasm"/>
    <property type="evidence" value="ECO:0007669"/>
    <property type="project" value="TreeGrafter"/>
</dbReference>